<evidence type="ECO:0000256" key="3">
    <source>
        <dbReference type="ARBA" id="ARBA00023125"/>
    </source>
</evidence>
<dbReference type="GO" id="GO:0016987">
    <property type="term" value="F:sigma factor activity"/>
    <property type="evidence" value="ECO:0007669"/>
    <property type="project" value="UniProtKB-KW"/>
</dbReference>
<dbReference type="Gene3D" id="1.10.10.10">
    <property type="entry name" value="Winged helix-like DNA-binding domain superfamily/Winged helix DNA-binding domain"/>
    <property type="match status" value="1"/>
</dbReference>
<accession>A0A017SWG3</accession>
<keyword evidence="4" id="KW-0804">Transcription</keyword>
<dbReference type="InterPro" id="IPR007627">
    <property type="entry name" value="RNA_pol_sigma70_r2"/>
</dbReference>
<sequence length="231" mass="25102">MSGGDRHSSPPAPSPLTATQSRLLLSVERLVHKLVRECAPWAQQDVREDLVAAGRYGAAVAASRFDPDLGTRFTSYAVYYIVGEIRRSRDRDHRQHALRRRAMHTEVVLGAEAWGSWEVRHDAPGVHHEHAPDGAGPGTGAVCAGLAAGPPSPDEAFLTEETRALVKNALGELDAAHRRMLQMRYDEDLKLEEIVAALGLSDRTVRRRMAAAHAALEASLRRLGLGAEGEG</sequence>
<dbReference type="SUPFAM" id="SSF88946">
    <property type="entry name" value="Sigma2 domain of RNA polymerase sigma factors"/>
    <property type="match status" value="1"/>
</dbReference>
<dbReference type="InterPro" id="IPR007630">
    <property type="entry name" value="RNA_pol_sigma70_r4"/>
</dbReference>
<dbReference type="NCBIfam" id="TIGR02937">
    <property type="entry name" value="sigma70-ECF"/>
    <property type="match status" value="1"/>
</dbReference>
<organism evidence="7 8">
    <name type="scientific">Chondromyces apiculatus DSM 436</name>
    <dbReference type="NCBI Taxonomy" id="1192034"/>
    <lineage>
        <taxon>Bacteria</taxon>
        <taxon>Pseudomonadati</taxon>
        <taxon>Myxococcota</taxon>
        <taxon>Polyangia</taxon>
        <taxon>Polyangiales</taxon>
        <taxon>Polyangiaceae</taxon>
        <taxon>Chondromyces</taxon>
    </lineage>
</organism>
<dbReference type="OrthoDB" id="9799825at2"/>
<feature type="domain" description="RNA polymerase sigma-70 region 4" evidence="6">
    <location>
        <begin position="169"/>
        <end position="216"/>
    </location>
</feature>
<dbReference type="eggNOG" id="COG1191">
    <property type="taxonomic scope" value="Bacteria"/>
</dbReference>
<evidence type="ECO:0000259" key="5">
    <source>
        <dbReference type="Pfam" id="PF04542"/>
    </source>
</evidence>
<gene>
    <name evidence="7" type="ORF">CAP_8729</name>
</gene>
<dbReference type="InterPro" id="IPR013325">
    <property type="entry name" value="RNA_pol_sigma_r2"/>
</dbReference>
<comment type="caution">
    <text evidence="7">The sequence shown here is derived from an EMBL/GenBank/DDBJ whole genome shotgun (WGS) entry which is preliminary data.</text>
</comment>
<evidence type="ECO:0000259" key="6">
    <source>
        <dbReference type="Pfam" id="PF04545"/>
    </source>
</evidence>
<evidence type="ECO:0000256" key="2">
    <source>
        <dbReference type="ARBA" id="ARBA00023082"/>
    </source>
</evidence>
<evidence type="ECO:0000313" key="7">
    <source>
        <dbReference type="EMBL" id="EYF01072.1"/>
    </source>
</evidence>
<dbReference type="Gene3D" id="1.10.1740.10">
    <property type="match status" value="1"/>
</dbReference>
<dbReference type="Proteomes" id="UP000019678">
    <property type="component" value="Unassembled WGS sequence"/>
</dbReference>
<dbReference type="EMBL" id="ASRX01000090">
    <property type="protein sequence ID" value="EYF01072.1"/>
    <property type="molecule type" value="Genomic_DNA"/>
</dbReference>
<evidence type="ECO:0000313" key="8">
    <source>
        <dbReference type="Proteomes" id="UP000019678"/>
    </source>
</evidence>
<dbReference type="RefSeq" id="WP_044250036.1">
    <property type="nucleotide sequence ID" value="NZ_ASRX01000090.1"/>
</dbReference>
<proteinExistence type="predicted"/>
<dbReference type="AlphaFoldDB" id="A0A017SWG3"/>
<evidence type="ECO:0000256" key="4">
    <source>
        <dbReference type="ARBA" id="ARBA00023163"/>
    </source>
</evidence>
<dbReference type="Pfam" id="PF04542">
    <property type="entry name" value="Sigma70_r2"/>
    <property type="match status" value="1"/>
</dbReference>
<dbReference type="PANTHER" id="PTHR30385">
    <property type="entry name" value="SIGMA FACTOR F FLAGELLAR"/>
    <property type="match status" value="1"/>
</dbReference>
<dbReference type="Pfam" id="PF04545">
    <property type="entry name" value="Sigma70_r4"/>
    <property type="match status" value="1"/>
</dbReference>
<evidence type="ECO:0000256" key="1">
    <source>
        <dbReference type="ARBA" id="ARBA00023015"/>
    </source>
</evidence>
<dbReference type="InterPro" id="IPR014284">
    <property type="entry name" value="RNA_pol_sigma-70_dom"/>
</dbReference>
<keyword evidence="2" id="KW-0731">Sigma factor</keyword>
<dbReference type="InterPro" id="IPR013324">
    <property type="entry name" value="RNA_pol_sigma_r3/r4-like"/>
</dbReference>
<keyword evidence="8" id="KW-1185">Reference proteome</keyword>
<name>A0A017SWG3_9BACT</name>
<dbReference type="SUPFAM" id="SSF88659">
    <property type="entry name" value="Sigma3 and sigma4 domains of RNA polymerase sigma factors"/>
    <property type="match status" value="1"/>
</dbReference>
<reference evidence="7 8" key="1">
    <citation type="submission" date="2013-05" db="EMBL/GenBank/DDBJ databases">
        <title>Genome assembly of Chondromyces apiculatus DSM 436.</title>
        <authorList>
            <person name="Sharma G."/>
            <person name="Khatri I."/>
            <person name="Kaur C."/>
            <person name="Mayilraj S."/>
            <person name="Subramanian S."/>
        </authorList>
    </citation>
    <scope>NUCLEOTIDE SEQUENCE [LARGE SCALE GENOMIC DNA]</scope>
    <source>
        <strain evidence="7 8">DSM 436</strain>
    </source>
</reference>
<dbReference type="STRING" id="1192034.CAP_8729"/>
<keyword evidence="1" id="KW-0805">Transcription regulation</keyword>
<dbReference type="GO" id="GO:0006352">
    <property type="term" value="P:DNA-templated transcription initiation"/>
    <property type="evidence" value="ECO:0007669"/>
    <property type="project" value="InterPro"/>
</dbReference>
<dbReference type="GO" id="GO:0003677">
    <property type="term" value="F:DNA binding"/>
    <property type="evidence" value="ECO:0007669"/>
    <property type="project" value="UniProtKB-KW"/>
</dbReference>
<dbReference type="InterPro" id="IPR036388">
    <property type="entry name" value="WH-like_DNA-bd_sf"/>
</dbReference>
<feature type="domain" description="RNA polymerase sigma-70 region 2" evidence="5">
    <location>
        <begin position="28"/>
        <end position="91"/>
    </location>
</feature>
<protein>
    <submittedName>
        <fullName evidence="7">Uncharacterized protein</fullName>
    </submittedName>
</protein>
<keyword evidence="3" id="KW-0238">DNA-binding</keyword>